<dbReference type="SUPFAM" id="SSF56317">
    <property type="entry name" value="Carbon-nitrogen hydrolase"/>
    <property type="match status" value="1"/>
</dbReference>
<keyword evidence="1 3" id="KW-0378">Hydrolase</keyword>
<dbReference type="InterPro" id="IPR036526">
    <property type="entry name" value="C-N_Hydrolase_sf"/>
</dbReference>
<dbReference type="Proteomes" id="UP001596492">
    <property type="component" value="Unassembled WGS sequence"/>
</dbReference>
<feature type="domain" description="CN hydrolase" evidence="2">
    <location>
        <begin position="19"/>
        <end position="277"/>
    </location>
</feature>
<organism evidence="3 4">
    <name type="scientific">Hirschia litorea</name>
    <dbReference type="NCBI Taxonomy" id="1199156"/>
    <lineage>
        <taxon>Bacteria</taxon>
        <taxon>Pseudomonadati</taxon>
        <taxon>Pseudomonadota</taxon>
        <taxon>Alphaproteobacteria</taxon>
        <taxon>Hyphomonadales</taxon>
        <taxon>Hyphomonadaceae</taxon>
        <taxon>Hirschia</taxon>
    </lineage>
</organism>
<evidence type="ECO:0000259" key="2">
    <source>
        <dbReference type="PROSITE" id="PS50263"/>
    </source>
</evidence>
<dbReference type="RefSeq" id="WP_382168522.1">
    <property type="nucleotide sequence ID" value="NZ_JBHTBR010000005.1"/>
</dbReference>
<sequence length="349" mass="38133">MMRADPHYLALALQISCRAVNGLSSREASEEVMMRTIAHVGKAIAGAAGFHGDLALVVLPEYFLTGHPAGESIPQWRDLAAISMDGPQIEALGKIAANANVYLAGNAYEADPNFPSIYFQTSFILNSSGDLILKYRRLISMYTPSPYDVLDRYIDTYGEDALFPVIDTPLGKLAAIASEEILYPEIARCLSMKGAELFTHSSSEAALKGLSPKNLAKRARAMENMAYVVSANSSGIIGGPMLQHSTDACSQIVDYNGRVILEAENGESMNIVTEIDMASLRRARKRVGMSNYLARHPTKLFAQIYANSPSSQLPNGFMSEDGEVNVPERSFFRSRQQNAIERLEKLGVI</sequence>
<evidence type="ECO:0000313" key="3">
    <source>
        <dbReference type="EMBL" id="MFC7292795.1"/>
    </source>
</evidence>
<dbReference type="Gene3D" id="3.60.110.10">
    <property type="entry name" value="Carbon-nitrogen hydrolase"/>
    <property type="match status" value="1"/>
</dbReference>
<reference evidence="4" key="1">
    <citation type="journal article" date="2019" name="Int. J. Syst. Evol. Microbiol.">
        <title>The Global Catalogue of Microorganisms (GCM) 10K type strain sequencing project: providing services to taxonomists for standard genome sequencing and annotation.</title>
        <authorList>
            <consortium name="The Broad Institute Genomics Platform"/>
            <consortium name="The Broad Institute Genome Sequencing Center for Infectious Disease"/>
            <person name="Wu L."/>
            <person name="Ma J."/>
        </authorList>
    </citation>
    <scope>NUCLEOTIDE SEQUENCE [LARGE SCALE GENOMIC DNA]</scope>
    <source>
        <strain evidence="4">CCUG 51308</strain>
    </source>
</reference>
<dbReference type="Pfam" id="PF00795">
    <property type="entry name" value="CN_hydrolase"/>
    <property type="match status" value="1"/>
</dbReference>
<dbReference type="PANTHER" id="PTHR43674">
    <property type="entry name" value="NITRILASE C965.09-RELATED"/>
    <property type="match status" value="1"/>
</dbReference>
<dbReference type="GO" id="GO:0016787">
    <property type="term" value="F:hydrolase activity"/>
    <property type="evidence" value="ECO:0007669"/>
    <property type="project" value="UniProtKB-KW"/>
</dbReference>
<name>A0ABW2INN3_9PROT</name>
<dbReference type="PANTHER" id="PTHR43674:SF16">
    <property type="entry name" value="CARBON-NITROGEN FAMILY, PUTATIVE (AFU_ORTHOLOGUE AFUA_5G02350)-RELATED"/>
    <property type="match status" value="1"/>
</dbReference>
<dbReference type="EMBL" id="JBHTBR010000005">
    <property type="protein sequence ID" value="MFC7292795.1"/>
    <property type="molecule type" value="Genomic_DNA"/>
</dbReference>
<dbReference type="PROSITE" id="PS50263">
    <property type="entry name" value="CN_HYDROLASE"/>
    <property type="match status" value="1"/>
</dbReference>
<evidence type="ECO:0000256" key="1">
    <source>
        <dbReference type="ARBA" id="ARBA00022801"/>
    </source>
</evidence>
<keyword evidence="4" id="KW-1185">Reference proteome</keyword>
<proteinExistence type="predicted"/>
<accession>A0ABW2INN3</accession>
<protein>
    <submittedName>
        <fullName evidence="3">Nitrilase-related carbon-nitrogen hydrolase</fullName>
    </submittedName>
</protein>
<comment type="caution">
    <text evidence="3">The sequence shown here is derived from an EMBL/GenBank/DDBJ whole genome shotgun (WGS) entry which is preliminary data.</text>
</comment>
<gene>
    <name evidence="3" type="ORF">ACFQS8_14275</name>
</gene>
<dbReference type="InterPro" id="IPR003010">
    <property type="entry name" value="C-N_Hydrolase"/>
</dbReference>
<dbReference type="InterPro" id="IPR050345">
    <property type="entry name" value="Aliph_Amidase/BUP"/>
</dbReference>
<evidence type="ECO:0000313" key="4">
    <source>
        <dbReference type="Proteomes" id="UP001596492"/>
    </source>
</evidence>